<dbReference type="KEGG" id="cqn:G7Y29_06505"/>
<dbReference type="SMART" id="SM00530">
    <property type="entry name" value="HTH_XRE"/>
    <property type="match status" value="1"/>
</dbReference>
<organism evidence="3 4">
    <name type="scientific">Corynebacterium qintianiae</name>
    <dbReference type="NCBI Taxonomy" id="2709392"/>
    <lineage>
        <taxon>Bacteria</taxon>
        <taxon>Bacillati</taxon>
        <taxon>Actinomycetota</taxon>
        <taxon>Actinomycetes</taxon>
        <taxon>Mycobacteriales</taxon>
        <taxon>Corynebacteriaceae</taxon>
        <taxon>Corynebacterium</taxon>
    </lineage>
</organism>
<dbReference type="InterPro" id="IPR001387">
    <property type="entry name" value="Cro/C1-type_HTH"/>
</dbReference>
<keyword evidence="4" id="KW-1185">Reference proteome</keyword>
<gene>
    <name evidence="3" type="ORF">G7Y29_06505</name>
</gene>
<dbReference type="PROSITE" id="PS50943">
    <property type="entry name" value="HTH_CROC1"/>
    <property type="match status" value="1"/>
</dbReference>
<evidence type="ECO:0000313" key="4">
    <source>
        <dbReference type="Proteomes" id="UP000594586"/>
    </source>
</evidence>
<feature type="domain" description="HTH cro/C1-type" evidence="2">
    <location>
        <begin position="16"/>
        <end position="70"/>
    </location>
</feature>
<dbReference type="GO" id="GO:0005829">
    <property type="term" value="C:cytosol"/>
    <property type="evidence" value="ECO:0007669"/>
    <property type="project" value="TreeGrafter"/>
</dbReference>
<dbReference type="GO" id="GO:0003700">
    <property type="term" value="F:DNA-binding transcription factor activity"/>
    <property type="evidence" value="ECO:0007669"/>
    <property type="project" value="TreeGrafter"/>
</dbReference>
<dbReference type="InterPro" id="IPR050807">
    <property type="entry name" value="TransReg_Diox_bact_type"/>
</dbReference>
<dbReference type="Gene3D" id="1.10.260.40">
    <property type="entry name" value="lambda repressor-like DNA-binding domains"/>
    <property type="match status" value="1"/>
</dbReference>
<evidence type="ECO:0000313" key="3">
    <source>
        <dbReference type="EMBL" id="QPK82537.1"/>
    </source>
</evidence>
<dbReference type="GO" id="GO:0003677">
    <property type="term" value="F:DNA binding"/>
    <property type="evidence" value="ECO:0007669"/>
    <property type="project" value="UniProtKB-KW"/>
</dbReference>
<evidence type="ECO:0000259" key="2">
    <source>
        <dbReference type="PROSITE" id="PS50943"/>
    </source>
</evidence>
<name>A0A7T0KL56_9CORY</name>
<dbReference type="Pfam" id="PF01381">
    <property type="entry name" value="HTH_3"/>
    <property type="match status" value="1"/>
</dbReference>
<dbReference type="EMBL" id="CP064955">
    <property type="protein sequence ID" value="QPK82537.1"/>
    <property type="molecule type" value="Genomic_DNA"/>
</dbReference>
<keyword evidence="1" id="KW-0238">DNA-binding</keyword>
<reference evidence="3 4" key="1">
    <citation type="submission" date="2020-11" db="EMBL/GenBank/DDBJ databases">
        <title>Corynebacterium sp. MC1420.</title>
        <authorList>
            <person name="Zhou J."/>
        </authorList>
    </citation>
    <scope>NUCLEOTIDE SEQUENCE [LARGE SCALE GENOMIC DNA]</scope>
    <source>
        <strain evidence="3 4">MC1420</strain>
    </source>
</reference>
<dbReference type="PANTHER" id="PTHR46797:SF1">
    <property type="entry name" value="METHYLPHOSPHONATE SYNTHASE"/>
    <property type="match status" value="1"/>
</dbReference>
<dbReference type="AlphaFoldDB" id="A0A7T0KL56"/>
<dbReference type="SUPFAM" id="SSF47413">
    <property type="entry name" value="lambda repressor-like DNA-binding domains"/>
    <property type="match status" value="1"/>
</dbReference>
<evidence type="ECO:0000256" key="1">
    <source>
        <dbReference type="ARBA" id="ARBA00023125"/>
    </source>
</evidence>
<sequence>MPASDCDIVAEIGAGIRAMRKEYMLTQQQLAELAGISDRTLRDIEKGSGSPSVGTVAKVLATLGLNLEVRK</sequence>
<proteinExistence type="predicted"/>
<dbReference type="Proteomes" id="UP000594586">
    <property type="component" value="Chromosome"/>
</dbReference>
<dbReference type="CDD" id="cd00093">
    <property type="entry name" value="HTH_XRE"/>
    <property type="match status" value="1"/>
</dbReference>
<dbReference type="InterPro" id="IPR010982">
    <property type="entry name" value="Lambda_DNA-bd_dom_sf"/>
</dbReference>
<accession>A0A7T0KL56</accession>
<dbReference type="RefSeq" id="WP_165002496.1">
    <property type="nucleotide sequence ID" value="NZ_CP064955.1"/>
</dbReference>
<dbReference type="PANTHER" id="PTHR46797">
    <property type="entry name" value="HTH-TYPE TRANSCRIPTIONAL REGULATOR"/>
    <property type="match status" value="1"/>
</dbReference>
<protein>
    <submittedName>
        <fullName evidence="3">Helix-turn-helix transcriptional regulator</fullName>
    </submittedName>
</protein>